<reference evidence="3 4" key="1">
    <citation type="submission" date="2016-04" db="EMBL/GenBank/DDBJ databases">
        <title>Genome analyses suggest a sexual origin of heterokaryosis in a supposedly ancient asexual fungus.</title>
        <authorList>
            <person name="Ropars J."/>
            <person name="Sedzielewska K."/>
            <person name="Noel J."/>
            <person name="Charron P."/>
            <person name="Farinelli L."/>
            <person name="Marton T."/>
            <person name="Kruger M."/>
            <person name="Pelin A."/>
            <person name="Brachmann A."/>
            <person name="Corradi N."/>
        </authorList>
    </citation>
    <scope>NUCLEOTIDE SEQUENCE [LARGE SCALE GENOMIC DNA]</scope>
    <source>
        <strain evidence="3 4">A5</strain>
    </source>
</reference>
<proteinExistence type="predicted"/>
<accession>A0A2N0P233</accession>
<feature type="compositionally biased region" description="Polar residues" evidence="2">
    <location>
        <begin position="301"/>
        <end position="311"/>
    </location>
</feature>
<dbReference type="Proteomes" id="UP000232722">
    <property type="component" value="Unassembled WGS sequence"/>
</dbReference>
<organism evidence="3 4">
    <name type="scientific">Rhizophagus irregularis</name>
    <dbReference type="NCBI Taxonomy" id="588596"/>
    <lineage>
        <taxon>Eukaryota</taxon>
        <taxon>Fungi</taxon>
        <taxon>Fungi incertae sedis</taxon>
        <taxon>Mucoromycota</taxon>
        <taxon>Glomeromycotina</taxon>
        <taxon>Glomeromycetes</taxon>
        <taxon>Glomerales</taxon>
        <taxon>Glomeraceae</taxon>
        <taxon>Rhizophagus</taxon>
    </lineage>
</organism>
<dbReference type="VEuPathDB" id="FungiDB:RhiirA1_517219"/>
<dbReference type="VEuPathDB" id="FungiDB:FUN_012719"/>
<reference evidence="3 4" key="2">
    <citation type="submission" date="2017-09" db="EMBL/GenBank/DDBJ databases">
        <title>Extensive intraspecific genome diversity in a model arbuscular mycorrhizal fungus.</title>
        <authorList>
            <person name="Chen E.C."/>
            <person name="Morin E."/>
            <person name="Beaudet D."/>
            <person name="Noel J."/>
            <person name="Ndikumana S."/>
            <person name="Charron P."/>
            <person name="St-Onge C."/>
            <person name="Giorgi J."/>
            <person name="Grigoriev I.V."/>
            <person name="Roux C."/>
            <person name="Martin F.M."/>
            <person name="Corradi N."/>
        </authorList>
    </citation>
    <scope>NUCLEOTIDE SEQUENCE [LARGE SCALE GENOMIC DNA]</scope>
    <source>
        <strain evidence="3 4">A5</strain>
    </source>
</reference>
<evidence type="ECO:0000313" key="3">
    <source>
        <dbReference type="EMBL" id="PKC00881.1"/>
    </source>
</evidence>
<dbReference type="EMBL" id="LLXJ01001759">
    <property type="protein sequence ID" value="PKC00881.1"/>
    <property type="molecule type" value="Genomic_DNA"/>
</dbReference>
<feature type="coiled-coil region" evidence="1">
    <location>
        <begin position="5"/>
        <end position="53"/>
    </location>
</feature>
<evidence type="ECO:0000313" key="4">
    <source>
        <dbReference type="Proteomes" id="UP000232722"/>
    </source>
</evidence>
<name>A0A2N0P233_9GLOM</name>
<dbReference type="VEuPathDB" id="FungiDB:RhiirFUN_005288"/>
<comment type="caution">
    <text evidence="3">The sequence shown here is derived from an EMBL/GenBank/DDBJ whole genome shotgun (WGS) entry which is preliminary data.</text>
</comment>
<dbReference type="AlphaFoldDB" id="A0A2N0P233"/>
<dbReference type="VEuPathDB" id="FungiDB:RhiirA1_503177"/>
<evidence type="ECO:0000256" key="2">
    <source>
        <dbReference type="SAM" id="MobiDB-lite"/>
    </source>
</evidence>
<protein>
    <submittedName>
        <fullName evidence="3">Uncharacterized protein</fullName>
    </submittedName>
</protein>
<keyword evidence="1" id="KW-0175">Coiled coil</keyword>
<sequence length="386" mass="44044">MQSELDSLKQRVIELLAENTEIKAENAKVKAENAKLRQTMEENEARFVKLEQSDKEKAELIAELNRDVGKIKQEQIAINVSVQDGTSVVKSPTRSELQVTSQSSISPPIEDEDDVQVIDGNQELTTDMTIEVKLVHLFLEVSIEGKNTTQARQKEISCRYSYGKRFEESVQEIIASDNVSDQTARKQLFQDIIKHLSGITLETLRKRTQRAIKIYKLFKKIGVDRIKNIKSYSADSISKFTKPQIQIILNYFGGSCYADAEIKKPNSYSECKDIEKVRPKVPLEKSQGSVPKKLPDVKISTPPTSQTSKTNQTNALEVQKKYLDSVEILDQYPNLYRECSIENFDYYGITDETTCRDYICPLCKLGHDDEEIEGIFFVNHHFVIWG</sequence>
<feature type="region of interest" description="Disordered" evidence="2">
    <location>
        <begin position="285"/>
        <end position="311"/>
    </location>
</feature>
<evidence type="ECO:0000256" key="1">
    <source>
        <dbReference type="SAM" id="Coils"/>
    </source>
</evidence>
<gene>
    <name evidence="3" type="ORF">RhiirA5_457914</name>
</gene>